<dbReference type="InterPro" id="IPR037066">
    <property type="entry name" value="Plug_dom_sf"/>
</dbReference>
<dbReference type="Gene3D" id="1.50.10.20">
    <property type="match status" value="1"/>
</dbReference>
<feature type="chain" id="PRO_5011575150" evidence="1">
    <location>
        <begin position="21"/>
        <end position="1937"/>
    </location>
</feature>
<dbReference type="GO" id="GO:0004866">
    <property type="term" value="F:endopeptidase inhibitor activity"/>
    <property type="evidence" value="ECO:0007669"/>
    <property type="project" value="InterPro"/>
</dbReference>
<sequence>MHRLYVLFLFLSTCSAAVQAQSSPDALRQSPRHYRYRLTDAEAIRLLEKGLGAVDSAFFHTPYDSVPRTADFAEAPSGYYLQAHVVENQVRLTFQPVRNVVVTLLDNQRDFALVLHDLAGDLIRDAHVTVGDRRVRFDAKTQAYRRSRSNAQGLLTVEWDGKRSYFWIDRQYNQSLVLRAVRPIIYLPLKYLWRPVRGGVGQLVRSIRYGDWWWWEHQVYRIGAWFEPKPYTGYLTFDQPKYRPGDTVRVKAFVTQKRGRPLRRPMYVRLYTQKGTVVLDTLTPYRPGGYEFTFVLHDNLRLQLDREYLLSFEKRPFGRDISASFRLEDYELKRTYVHLRSDRNHSRPGHPLTLHLQSVDANDLNLPDARIEVRLLAQPVKDWDAAQVFVPDTLWTHRQPLDPVGETMLELPDSVLPAASFPYRIEVQFSDAANEVQQKTLDVTHVVSTQIPDVQFQLVGDTLRIDPGTEEIIPLTGARRGDARRGNAQLVRRRGAVEEVQPIQLPYQTRIDPWVQTYRVVLDSGRVQEDFMLATQASQVTFLADRTADSLWIDVTNPRQVPLWYTLFRNQRPVVRGHGIAWRYATTAEPDASYSVTLEYPWGGKEVRHEHYTIPFQEKALHIAVTQPLVAEPGASIQTDIEVKDAAGRPVADVDLTAYGYTKDFRAAPTAVPYLGKAQRGRRAFNQFAFRAAPSATQTPLRQRFARAHRLDSLRFYRLLFPEGGYYQESHPLPDSSAELVPYVVEQGQLLHLYYVTLDQEPVYYHATQQEQSRAIRVDTGWHHVGLRTHDRFVSIDSVYLAVGHRLYLSIERDQPSPHVRHQPFPATYTLSEQEWLGRRLLFLRRTWGHDVVVRRNGQVWLPLEHTAPGLPLILGPMRPGDIVLHWPDGQTQRGWFEPGWEYEMEPELIKMRELPGGQSLRPRFQEQLTVKYAAFDGFAQEEPSLDEARVQERLRERRAVRHYQAPKYDLPSSTAEGYGRLQWQLRSPTNEPVRHVLLFRPDSAHVVRVAPGYDRELHQLAPGHYQLVLMLADHRYLIADSVDVRANGVRCLTLDTTHVHPADAFSIRAGAIILRETGVSAYVQDVRTQELRNIQTLYQSRAVPSTYSQWVTGKVVDHTGEGIPGVSILVKGSSFGTITDVEGQYQLWVPPFARLVIASVGYLSQEVDAQRESVIVLEEDIKQLSEVVVVGYATQRQRELTGTVVTTLSGKVAGMVILGNTTMAPAAPLVLVDGVPYAGNLADFGDTQQWRTERLSPQAGTALYGARAAGGVILITTQRSSPSSQGTIASSEGTAAYEVRQHFQDRAYWQPRLRTDRHGRASFTTTLPDDITAWETHVLAMDGKRHSGQVQGQIKAFKRVAAQLAVPRFLVAGDSTRVFGKLVNYTADSIHVTTQFRSGTTERQHEAHVKHLLLDTLALVAEGADSLAVEFSVQRDDGYQDGERRFVPVYPQGVTETEGFFAVLDQDTTWTLEVDSLPGTLHLYARAHALDFLLDEIEHVRTYGYLCNEQAASMLKMLVLEKRIRLHLDAPFRHEAQAKRLVKRLVHDQNTDQGWGWWPGVSAQPWISQQVVEALLMAQEEGWADALPEDTWRAFFARQLDKASAGDQLRLLQLLRQLDAPLAYEPRLAALAQDTTLSFHQHLQLLQLRQQLGLPYTLDTLAQTVRSTLFGNAYWGQALYVPGAGTSVTTTLLAYQLLRAQEAQQEARQEARQHAALLRRIRGYLLEARQPGYWRNTYESAQVVETLLPDVLREQHALSLPQLRVNGAVVTNFPLERTWDTNAPLTLQKTGGGTVYLTAYQRRFNPAPERVTGDFTVTTHFKEGGKPVTDLTTGQPVTLVVDVTTQQAFEYVMVEVPIPAGCSYGTKTHHGNEVHREYFREKTAIFCQRLAAGTHAFEIELVPRFSGRYHLNPARAELMYFPTFYGREGQKQVLIP</sequence>
<dbReference type="InterPro" id="IPR008930">
    <property type="entry name" value="Terpenoid_cyclase/PrenylTrfase"/>
</dbReference>
<evidence type="ECO:0000313" key="3">
    <source>
        <dbReference type="EMBL" id="SDM42624.1"/>
    </source>
</evidence>
<evidence type="ECO:0000259" key="2">
    <source>
        <dbReference type="SMART" id="SM01360"/>
    </source>
</evidence>
<dbReference type="STRING" id="1075417.SAMN05421823_11385"/>
<accession>A0A1G9T4E1</accession>
<dbReference type="InterPro" id="IPR001599">
    <property type="entry name" value="Macroglobln_a2"/>
</dbReference>
<name>A0A1G9T4E1_9BACT</name>
<reference evidence="3 4" key="1">
    <citation type="submission" date="2016-10" db="EMBL/GenBank/DDBJ databases">
        <authorList>
            <person name="de Groot N.N."/>
        </authorList>
    </citation>
    <scope>NUCLEOTIDE SEQUENCE [LARGE SCALE GENOMIC DNA]</scope>
    <source>
        <strain evidence="3 4">DSM 25186</strain>
    </source>
</reference>
<feature type="domain" description="Alpha-2-macroglobulin" evidence="2">
    <location>
        <begin position="1307"/>
        <end position="1397"/>
    </location>
</feature>
<dbReference type="EMBL" id="FNFO01000013">
    <property type="protein sequence ID" value="SDM42624.1"/>
    <property type="molecule type" value="Genomic_DNA"/>
</dbReference>
<dbReference type="PANTHER" id="PTHR40094">
    <property type="entry name" value="ALPHA-2-MACROGLOBULIN HOMOLOG"/>
    <property type="match status" value="1"/>
</dbReference>
<dbReference type="InterPro" id="IPR041246">
    <property type="entry name" value="Bact_MG10"/>
</dbReference>
<dbReference type="Gene3D" id="2.60.40.1120">
    <property type="entry name" value="Carboxypeptidase-like, regulatory domain"/>
    <property type="match status" value="1"/>
</dbReference>
<dbReference type="InterPro" id="IPR008969">
    <property type="entry name" value="CarboxyPept-like_regulatory"/>
</dbReference>
<dbReference type="Pfam" id="PF00207">
    <property type="entry name" value="A2M"/>
    <property type="match status" value="1"/>
</dbReference>
<keyword evidence="1" id="KW-0732">Signal</keyword>
<proteinExistence type="predicted"/>
<dbReference type="RefSeq" id="WP_176956206.1">
    <property type="nucleotide sequence ID" value="NZ_FNFO01000013.1"/>
</dbReference>
<evidence type="ECO:0000256" key="1">
    <source>
        <dbReference type="SAM" id="SignalP"/>
    </source>
</evidence>
<dbReference type="SUPFAM" id="SSF48239">
    <property type="entry name" value="Terpenoid cyclases/Protein prenyltransferases"/>
    <property type="match status" value="1"/>
</dbReference>
<dbReference type="Gene3D" id="2.170.130.10">
    <property type="entry name" value="TonB-dependent receptor, plug domain"/>
    <property type="match status" value="1"/>
</dbReference>
<dbReference type="Pfam" id="PF13715">
    <property type="entry name" value="CarbopepD_reg_2"/>
    <property type="match status" value="1"/>
</dbReference>
<dbReference type="SMART" id="SM01360">
    <property type="entry name" value="A2M"/>
    <property type="match status" value="1"/>
</dbReference>
<feature type="signal peptide" evidence="1">
    <location>
        <begin position="1"/>
        <end position="20"/>
    </location>
</feature>
<dbReference type="Proteomes" id="UP000198510">
    <property type="component" value="Unassembled WGS sequence"/>
</dbReference>
<dbReference type="Gene3D" id="2.60.40.1930">
    <property type="match status" value="1"/>
</dbReference>
<dbReference type="InterPro" id="IPR051802">
    <property type="entry name" value="YfhM-like"/>
</dbReference>
<dbReference type="Pfam" id="PF17973">
    <property type="entry name" value="bMG10"/>
    <property type="match status" value="1"/>
</dbReference>
<dbReference type="SUPFAM" id="SSF49464">
    <property type="entry name" value="Carboxypeptidase regulatory domain-like"/>
    <property type="match status" value="1"/>
</dbReference>
<dbReference type="PANTHER" id="PTHR40094:SF1">
    <property type="entry name" value="UBIQUITIN DOMAIN-CONTAINING PROTEIN"/>
    <property type="match status" value="1"/>
</dbReference>
<organism evidence="3 4">
    <name type="scientific">Catalinimonas alkaloidigena</name>
    <dbReference type="NCBI Taxonomy" id="1075417"/>
    <lineage>
        <taxon>Bacteria</taxon>
        <taxon>Pseudomonadati</taxon>
        <taxon>Bacteroidota</taxon>
        <taxon>Cytophagia</taxon>
        <taxon>Cytophagales</taxon>
        <taxon>Catalimonadaceae</taxon>
        <taxon>Catalinimonas</taxon>
    </lineage>
</organism>
<protein>
    <submittedName>
        <fullName evidence="3">CarboxypepD_reg-like domain-containing protein</fullName>
    </submittedName>
</protein>
<gene>
    <name evidence="3" type="ORF">SAMN05421823_11385</name>
</gene>
<dbReference type="SUPFAM" id="SSF56935">
    <property type="entry name" value="Porins"/>
    <property type="match status" value="1"/>
</dbReference>
<keyword evidence="4" id="KW-1185">Reference proteome</keyword>
<evidence type="ECO:0000313" key="4">
    <source>
        <dbReference type="Proteomes" id="UP000198510"/>
    </source>
</evidence>